<dbReference type="RefSeq" id="WP_005004134.1">
    <property type="nucleotide sequence ID" value="NZ_CH672427.1"/>
</dbReference>
<dbReference type="EMBL" id="AAOF01000001">
    <property type="protein sequence ID" value="EAR23154.1"/>
    <property type="molecule type" value="Genomic_DNA"/>
</dbReference>
<dbReference type="eggNOG" id="COG3387">
    <property type="taxonomic scope" value="Bacteria"/>
</dbReference>
<evidence type="ECO:0000313" key="2">
    <source>
        <dbReference type="Proteomes" id="UP000003374"/>
    </source>
</evidence>
<dbReference type="HOGENOM" id="CLU_372059_0_0_6"/>
<dbReference type="InterPro" id="IPR012341">
    <property type="entry name" value="6hp_glycosidase-like_sf"/>
</dbReference>
<dbReference type="SUPFAM" id="SSF48208">
    <property type="entry name" value="Six-hairpin glycosidases"/>
    <property type="match status" value="1"/>
</dbReference>
<dbReference type="InterPro" id="IPR008928">
    <property type="entry name" value="6-hairpin_glycosidase_sf"/>
</dbReference>
<organism evidence="1 2">
    <name type="scientific">Nitrococcus mobilis Nb-231</name>
    <dbReference type="NCBI Taxonomy" id="314278"/>
    <lineage>
        <taxon>Bacteria</taxon>
        <taxon>Pseudomonadati</taxon>
        <taxon>Pseudomonadota</taxon>
        <taxon>Gammaproteobacteria</taxon>
        <taxon>Chromatiales</taxon>
        <taxon>Ectothiorhodospiraceae</taxon>
        <taxon>Nitrococcus</taxon>
    </lineage>
</organism>
<protein>
    <submittedName>
        <fullName evidence="1">Uncharacterized protein</fullName>
    </submittedName>
</protein>
<dbReference type="Gene3D" id="1.50.10.10">
    <property type="match status" value="1"/>
</dbReference>
<accession>A4BLG6</accession>
<comment type="caution">
    <text evidence="1">The sequence shown here is derived from an EMBL/GenBank/DDBJ whole genome shotgun (WGS) entry which is preliminary data.</text>
</comment>
<sequence>MRTPFHIFYAGTNEAAADERAAQARWPQAAGGYVRWNWLPWKFLLRRAARAHGFLDPVALLARLQRFAQPSEVHEPIELLRAGVVFHARGLINARVIQHNLDWIWPYWIERQFDPGDAAFLPRAFSITHVNLTHRNWTALGIPSCPDLPIVDPRGLVTPFLDGWSLDAWVLGGDGAVLYPSRVESSNQRLDLSDGLAVITDSRRHGVRLLGELKVAHRDGTPTLQAHYTGYAAAGGFLAVALRPYNPEGISFIHQVALSEARREWLVEGRPVVQFGEPIERHSASAYRHGDVATRLAEQTDTASADCDVGLASAAALFALPAGAPRRVEISVPLAERAQEIDTVQLWPDVLAGCARLEIPETGHRFLYEAALRTLVLHTVNDVYPGPYTYKRFWFRDAVFIINALLAAGLTTRAERALARFPQRQNPATGYFHSQEGEWDSNGQALWSLLRYRDLTGRALSEPWLRCVRKGARWIARKRLPEGRGEPHDGLLPAGFSAEHLGPNDYYYWDDFWAVAGLRAAATLCEGSAEPADAARFSSEAEALERAIARCLQRDEQRLGRPAMPASPYRRLDPGAVGSLAVGYPLQSCPMDDRRLLGTVEYLLDKCMVNGGFFQDMVHSGINAYLTLHIAQVLLRAGDARCVSLLDTVAALASSTGQWPEAIHPRTLGGCMGDGQHVWAAAEWVMMIRNGFVREEGERLVLAGGLPRRWLDSGERLAFGPAPTRFGTVRVSVGPMEKGRGIPVCWEAQWRRRPEAIVVAPLEGDAVVAAAEDAKVYLHWRSTA</sequence>
<evidence type="ECO:0000313" key="1">
    <source>
        <dbReference type="EMBL" id="EAR23154.1"/>
    </source>
</evidence>
<dbReference type="Proteomes" id="UP000003374">
    <property type="component" value="Unassembled WGS sequence"/>
</dbReference>
<keyword evidence="2" id="KW-1185">Reference proteome</keyword>
<gene>
    <name evidence="1" type="ORF">NB231_15078</name>
</gene>
<dbReference type="STRING" id="314278.NB231_15078"/>
<proteinExistence type="predicted"/>
<dbReference type="AlphaFoldDB" id="A4BLG6"/>
<reference evidence="1 2" key="1">
    <citation type="submission" date="2006-02" db="EMBL/GenBank/DDBJ databases">
        <authorList>
            <person name="Waterbury J."/>
            <person name="Ferriera S."/>
            <person name="Johnson J."/>
            <person name="Kravitz S."/>
            <person name="Halpern A."/>
            <person name="Remington K."/>
            <person name="Beeson K."/>
            <person name="Tran B."/>
            <person name="Rogers Y.-H."/>
            <person name="Friedman R."/>
            <person name="Venter J.C."/>
        </authorList>
    </citation>
    <scope>NUCLEOTIDE SEQUENCE [LARGE SCALE GENOMIC DNA]</scope>
    <source>
        <strain evidence="1 2">Nb-231</strain>
    </source>
</reference>
<name>A4BLG6_9GAMM</name>
<dbReference type="GO" id="GO:0005975">
    <property type="term" value="P:carbohydrate metabolic process"/>
    <property type="evidence" value="ECO:0007669"/>
    <property type="project" value="InterPro"/>
</dbReference>